<name>A0A8X7VWH4_BRACI</name>
<evidence type="ECO:0000313" key="2">
    <source>
        <dbReference type="Proteomes" id="UP000886595"/>
    </source>
</evidence>
<dbReference type="EMBL" id="JAAMPC010000003">
    <property type="protein sequence ID" value="KAG2318686.1"/>
    <property type="molecule type" value="Genomic_DNA"/>
</dbReference>
<evidence type="ECO:0000313" key="1">
    <source>
        <dbReference type="EMBL" id="KAG2318686.1"/>
    </source>
</evidence>
<gene>
    <name evidence="1" type="ORF">Bca52824_011899</name>
</gene>
<dbReference type="AlphaFoldDB" id="A0A8X7VWH4"/>
<sequence>MRDIRGDDKSSMHQLPFPSLNAKLIRRKCRNHRLISLKAGVLVGTGMGHWRTTPFLFIILLQAGVLVMESLEPVMKRGAPFVAELFLW</sequence>
<accession>A0A8X7VWH4</accession>
<comment type="caution">
    <text evidence="1">The sequence shown here is derived from an EMBL/GenBank/DDBJ whole genome shotgun (WGS) entry which is preliminary data.</text>
</comment>
<proteinExistence type="predicted"/>
<reference evidence="1 2" key="1">
    <citation type="submission" date="2020-02" db="EMBL/GenBank/DDBJ databases">
        <authorList>
            <person name="Ma Q."/>
            <person name="Huang Y."/>
            <person name="Song X."/>
            <person name="Pei D."/>
        </authorList>
    </citation>
    <scope>NUCLEOTIDE SEQUENCE [LARGE SCALE GENOMIC DNA]</scope>
    <source>
        <strain evidence="1">Sxm20200214</strain>
        <tissue evidence="1">Leaf</tissue>
    </source>
</reference>
<dbReference type="Proteomes" id="UP000886595">
    <property type="component" value="Unassembled WGS sequence"/>
</dbReference>
<organism evidence="1 2">
    <name type="scientific">Brassica carinata</name>
    <name type="common">Ethiopian mustard</name>
    <name type="synonym">Abyssinian cabbage</name>
    <dbReference type="NCBI Taxonomy" id="52824"/>
    <lineage>
        <taxon>Eukaryota</taxon>
        <taxon>Viridiplantae</taxon>
        <taxon>Streptophyta</taxon>
        <taxon>Embryophyta</taxon>
        <taxon>Tracheophyta</taxon>
        <taxon>Spermatophyta</taxon>
        <taxon>Magnoliopsida</taxon>
        <taxon>eudicotyledons</taxon>
        <taxon>Gunneridae</taxon>
        <taxon>Pentapetalae</taxon>
        <taxon>rosids</taxon>
        <taxon>malvids</taxon>
        <taxon>Brassicales</taxon>
        <taxon>Brassicaceae</taxon>
        <taxon>Brassiceae</taxon>
        <taxon>Brassica</taxon>
    </lineage>
</organism>
<keyword evidence="2" id="KW-1185">Reference proteome</keyword>
<protein>
    <submittedName>
        <fullName evidence="1">Uncharacterized protein</fullName>
    </submittedName>
</protein>